<evidence type="ECO:0000256" key="1">
    <source>
        <dbReference type="SAM" id="MobiDB-lite"/>
    </source>
</evidence>
<feature type="region of interest" description="Disordered" evidence="1">
    <location>
        <begin position="372"/>
        <end position="398"/>
    </location>
</feature>
<proteinExistence type="predicted"/>
<reference evidence="4 5" key="1">
    <citation type="submission" date="2019-05" db="EMBL/GenBank/DDBJ databases">
        <title>Emergence of the Ug99 lineage of the wheat stem rust pathogen through somatic hybridization.</title>
        <authorList>
            <person name="Li F."/>
            <person name="Upadhyaya N.M."/>
            <person name="Sperschneider J."/>
            <person name="Matny O."/>
            <person name="Nguyen-Phuc H."/>
            <person name="Mago R."/>
            <person name="Raley C."/>
            <person name="Miller M.E."/>
            <person name="Silverstein K.A.T."/>
            <person name="Henningsen E."/>
            <person name="Hirsch C.D."/>
            <person name="Visser B."/>
            <person name="Pretorius Z.A."/>
            <person name="Steffenson B.J."/>
            <person name="Schwessinger B."/>
            <person name="Dodds P.N."/>
            <person name="Figueroa M."/>
        </authorList>
    </citation>
    <scope>NUCLEOTIDE SEQUENCE [LARGE SCALE GENOMIC DNA]</scope>
    <source>
        <strain evidence="2">21-0</strain>
        <strain evidence="3 5">Ug99</strain>
    </source>
</reference>
<protein>
    <recommendedName>
        <fullName evidence="6">C2H2-type domain-containing protein</fullName>
    </recommendedName>
</protein>
<keyword evidence="4" id="KW-1185">Reference proteome</keyword>
<evidence type="ECO:0000313" key="2">
    <source>
        <dbReference type="EMBL" id="KAA1084450.1"/>
    </source>
</evidence>
<feature type="region of interest" description="Disordered" evidence="1">
    <location>
        <begin position="421"/>
        <end position="450"/>
    </location>
</feature>
<dbReference type="EMBL" id="VDEP01000074">
    <property type="protein sequence ID" value="KAA1132994.1"/>
    <property type="molecule type" value="Genomic_DNA"/>
</dbReference>
<feature type="region of interest" description="Disordered" evidence="1">
    <location>
        <begin position="258"/>
        <end position="278"/>
    </location>
</feature>
<dbReference type="OrthoDB" id="5105613at2759"/>
<evidence type="ECO:0008006" key="6">
    <source>
        <dbReference type="Google" id="ProtNLM"/>
    </source>
</evidence>
<dbReference type="Proteomes" id="UP000325313">
    <property type="component" value="Unassembled WGS sequence"/>
</dbReference>
<evidence type="ECO:0000313" key="5">
    <source>
        <dbReference type="Proteomes" id="UP000325313"/>
    </source>
</evidence>
<dbReference type="Proteomes" id="UP000324748">
    <property type="component" value="Unassembled WGS sequence"/>
</dbReference>
<name>A0A5B0N8M2_PUCGR</name>
<dbReference type="AlphaFoldDB" id="A0A5B0N8M2"/>
<gene>
    <name evidence="2" type="ORF">PGT21_028159</name>
    <name evidence="3" type="ORF">PGTUg99_019291</name>
</gene>
<evidence type="ECO:0000313" key="4">
    <source>
        <dbReference type="Proteomes" id="UP000324748"/>
    </source>
</evidence>
<organism evidence="2 4">
    <name type="scientific">Puccinia graminis f. sp. tritici</name>
    <dbReference type="NCBI Taxonomy" id="56615"/>
    <lineage>
        <taxon>Eukaryota</taxon>
        <taxon>Fungi</taxon>
        <taxon>Dikarya</taxon>
        <taxon>Basidiomycota</taxon>
        <taxon>Pucciniomycotina</taxon>
        <taxon>Pucciniomycetes</taxon>
        <taxon>Pucciniales</taxon>
        <taxon>Pucciniaceae</taxon>
        <taxon>Puccinia</taxon>
    </lineage>
</organism>
<comment type="caution">
    <text evidence="2">The sequence shown here is derived from an EMBL/GenBank/DDBJ whole genome shotgun (WGS) entry which is preliminary data.</text>
</comment>
<sequence>MADLNKALFQQALRDNLSWDVTIQQLTTLAFQTAFACRAGDIAKSPQWDGTHVLKWKDIDIRYSSEEFIGAVLVGFFTLTQCKGEKNDAYHNETIRVVSTAPEHGLLCPLRLIISLAIRTHRVEPTTAAALFEQLRNSRSHRVVWTHPEEPVFSNIEHKNTGLLLGTSAPASQIEETMRKAANLAGFICQPITHDIRRGCAREVSKLKGVDVPDLQLAGQALFHKAKSTLLGTTKEYVGCMEFDHLNARLDQAPKEYSHGAPKLAENPYNPPGRQSTDQVSEHCKEYKLDPGIKQHRARATEYFKKDHRAEWSRKQLARQDLPIGEKESETNEIPPPLPKIPDALLDTYDIESFIDYMAKLTDRKRRIKTAKALQEASKKPRRASIQGDSLGTRKKCPEPNCGIGTSFVSKKRLRDHMLKMHGKSQAQAEEAVLGATDVEHTPVASTSRS</sequence>
<accession>A0A5B0N8M2</accession>
<dbReference type="EMBL" id="VSWC01000118">
    <property type="protein sequence ID" value="KAA1084450.1"/>
    <property type="molecule type" value="Genomic_DNA"/>
</dbReference>
<evidence type="ECO:0000313" key="3">
    <source>
        <dbReference type="EMBL" id="KAA1132994.1"/>
    </source>
</evidence>